<reference evidence="1 2" key="1">
    <citation type="submission" date="2016-10" db="EMBL/GenBank/DDBJ databases">
        <authorList>
            <person name="Varghese N."/>
            <person name="Submissions S."/>
        </authorList>
    </citation>
    <scope>NUCLEOTIDE SEQUENCE [LARGE SCALE GENOMIC DNA]</scope>
    <source>
        <strain evidence="1 2">DSM 17997</strain>
    </source>
</reference>
<protein>
    <submittedName>
        <fullName evidence="1">Uncharacterized protein</fullName>
    </submittedName>
</protein>
<comment type="caution">
    <text evidence="1">The sequence shown here is derived from an EMBL/GenBank/DDBJ whole genome shotgun (WGS) entry which is preliminary data.</text>
</comment>
<evidence type="ECO:0000313" key="2">
    <source>
        <dbReference type="Proteomes" id="UP000199663"/>
    </source>
</evidence>
<keyword evidence="2" id="KW-1185">Reference proteome</keyword>
<organism evidence="1 2">
    <name type="scientific">Rhodonellum ikkaensis</name>
    <dbReference type="NCBI Taxonomy" id="336829"/>
    <lineage>
        <taxon>Bacteria</taxon>
        <taxon>Pseudomonadati</taxon>
        <taxon>Bacteroidota</taxon>
        <taxon>Cytophagia</taxon>
        <taxon>Cytophagales</taxon>
        <taxon>Cytophagaceae</taxon>
        <taxon>Rhodonellum</taxon>
    </lineage>
</organism>
<proteinExistence type="predicted"/>
<name>A0A1H3N3P2_9BACT</name>
<gene>
    <name evidence="1" type="ORF">SAMN05444412_10377</name>
</gene>
<sequence length="35" mass="4010">MHYQFYSIVKPLNNKTLFTGVGFTKLVPVLNLQVV</sequence>
<dbReference type="Proteomes" id="UP000199663">
    <property type="component" value="Unassembled WGS sequence"/>
</dbReference>
<accession>A0A1H3N3P2</accession>
<evidence type="ECO:0000313" key="1">
    <source>
        <dbReference type="EMBL" id="SDY83363.1"/>
    </source>
</evidence>
<dbReference type="EMBL" id="FNQC01000003">
    <property type="protein sequence ID" value="SDY83363.1"/>
    <property type="molecule type" value="Genomic_DNA"/>
</dbReference>